<accession>A0A0H2RJM9</accession>
<dbReference type="OrthoDB" id="3265526at2759"/>
<reference evidence="3 4" key="1">
    <citation type="submission" date="2015-04" db="EMBL/GenBank/DDBJ databases">
        <title>Complete genome sequence of Schizopora paradoxa KUC8140, a cosmopolitan wood degrader in East Asia.</title>
        <authorList>
            <consortium name="DOE Joint Genome Institute"/>
            <person name="Min B."/>
            <person name="Park H."/>
            <person name="Jang Y."/>
            <person name="Kim J.-J."/>
            <person name="Kim K.H."/>
            <person name="Pangilinan J."/>
            <person name="Lipzen A."/>
            <person name="Riley R."/>
            <person name="Grigoriev I.V."/>
            <person name="Spatafora J.W."/>
            <person name="Choi I.-G."/>
        </authorList>
    </citation>
    <scope>NUCLEOTIDE SEQUENCE [LARGE SCALE GENOMIC DNA]</scope>
    <source>
        <strain evidence="3 4">KUC8140</strain>
    </source>
</reference>
<evidence type="ECO:0000313" key="3">
    <source>
        <dbReference type="EMBL" id="KLO12059.1"/>
    </source>
</evidence>
<keyword evidence="1" id="KW-1133">Transmembrane helix</keyword>
<keyword evidence="1" id="KW-0472">Membrane</keyword>
<proteinExistence type="predicted"/>
<dbReference type="Proteomes" id="UP000053477">
    <property type="component" value="Unassembled WGS sequence"/>
</dbReference>
<keyword evidence="4" id="KW-1185">Reference proteome</keyword>
<sequence length="325" mass="35749">MTSFNDTAGSILVGAFVTVLFFGASTTQAVNYFQNYRSDGWFIILIVVFTLCLDTLHVLFVTHGTFKYFLKNVGDTGKLLVVPWSFASVILVTCSNVAVVRIFFVRRTWYLSDKNYIVTAIQTALSAGSFAVAICAGVRVLSLKTFMEVAETPWVIYATLATDMIADIFIAGTSSYYLFRTSSGYKRTSNLLNTLALYVVGTGVITVLWDVSELVLYAALHDTLLFSVFYLSLSKLYTNALLASLNARPVMQRKQASYYVAPPSEGQKPPTVSDRVPHFLSDVVDSATSSFQTSRIVTLELGPDITSSESATLEPSQSSEKFTKL</sequence>
<feature type="transmembrane region" description="Helical" evidence="1">
    <location>
        <begin position="116"/>
        <end position="142"/>
    </location>
</feature>
<feature type="domain" description="DUF6534" evidence="2">
    <location>
        <begin position="164"/>
        <end position="248"/>
    </location>
</feature>
<keyword evidence="1" id="KW-0812">Transmembrane</keyword>
<feature type="transmembrane region" description="Helical" evidence="1">
    <location>
        <begin position="81"/>
        <end position="104"/>
    </location>
</feature>
<dbReference type="AlphaFoldDB" id="A0A0H2RJM9"/>
<feature type="transmembrane region" description="Helical" evidence="1">
    <location>
        <begin position="12"/>
        <end position="33"/>
    </location>
</feature>
<feature type="transmembrane region" description="Helical" evidence="1">
    <location>
        <begin position="154"/>
        <end position="179"/>
    </location>
</feature>
<dbReference type="PANTHER" id="PTHR40465:SF1">
    <property type="entry name" value="DUF6534 DOMAIN-CONTAINING PROTEIN"/>
    <property type="match status" value="1"/>
</dbReference>
<evidence type="ECO:0000313" key="4">
    <source>
        <dbReference type="Proteomes" id="UP000053477"/>
    </source>
</evidence>
<dbReference type="InterPro" id="IPR045339">
    <property type="entry name" value="DUF6534"/>
</dbReference>
<feature type="transmembrane region" description="Helical" evidence="1">
    <location>
        <begin position="191"/>
        <end position="209"/>
    </location>
</feature>
<evidence type="ECO:0000259" key="2">
    <source>
        <dbReference type="Pfam" id="PF20152"/>
    </source>
</evidence>
<feature type="transmembrane region" description="Helical" evidence="1">
    <location>
        <begin position="40"/>
        <end position="61"/>
    </location>
</feature>
<organism evidence="3 4">
    <name type="scientific">Schizopora paradoxa</name>
    <dbReference type="NCBI Taxonomy" id="27342"/>
    <lineage>
        <taxon>Eukaryota</taxon>
        <taxon>Fungi</taxon>
        <taxon>Dikarya</taxon>
        <taxon>Basidiomycota</taxon>
        <taxon>Agaricomycotina</taxon>
        <taxon>Agaricomycetes</taxon>
        <taxon>Hymenochaetales</taxon>
        <taxon>Schizoporaceae</taxon>
        <taxon>Schizopora</taxon>
    </lineage>
</organism>
<evidence type="ECO:0000256" key="1">
    <source>
        <dbReference type="SAM" id="Phobius"/>
    </source>
</evidence>
<name>A0A0H2RJM9_9AGAM</name>
<protein>
    <recommendedName>
        <fullName evidence="2">DUF6534 domain-containing protein</fullName>
    </recommendedName>
</protein>
<dbReference type="Pfam" id="PF20152">
    <property type="entry name" value="DUF6534"/>
    <property type="match status" value="1"/>
</dbReference>
<gene>
    <name evidence="3" type="ORF">SCHPADRAFT_440969</name>
</gene>
<dbReference type="EMBL" id="KQ085986">
    <property type="protein sequence ID" value="KLO12059.1"/>
    <property type="molecule type" value="Genomic_DNA"/>
</dbReference>
<dbReference type="PANTHER" id="PTHR40465">
    <property type="entry name" value="CHROMOSOME 1, WHOLE GENOME SHOTGUN SEQUENCE"/>
    <property type="match status" value="1"/>
</dbReference>
<dbReference type="InParanoid" id="A0A0H2RJM9"/>